<name>A0A7X0KNU6_9HYPH</name>
<gene>
    <name evidence="1" type="ORF">GGR00_005360</name>
</gene>
<proteinExistence type="predicted"/>
<evidence type="ECO:0000313" key="1">
    <source>
        <dbReference type="EMBL" id="MBB6357537.1"/>
    </source>
</evidence>
<accession>A0A7X0KNU6</accession>
<dbReference type="AlphaFoldDB" id="A0A7X0KNU6"/>
<evidence type="ECO:0008006" key="3">
    <source>
        <dbReference type="Google" id="ProtNLM"/>
    </source>
</evidence>
<protein>
    <recommendedName>
        <fullName evidence="3">Sce7726 family protein</fullName>
    </recommendedName>
</protein>
<dbReference type="InterPro" id="IPR047729">
    <property type="entry name" value="Sce7726-like"/>
</dbReference>
<dbReference type="Proteomes" id="UP000536262">
    <property type="component" value="Unassembled WGS sequence"/>
</dbReference>
<sequence length="237" mass="26196">MTQQTGSEMRDADVRQAVRRYLTKLHNGNATTRIVEEMGVWSGSVRVDLAVINGELSGFELKSDSDTLQRLPMQADIYSRVFDRMTLVVGRRHAIKATDIIPSWWGMIVADETDVGVVLEHHMCGSRNPSPDPVLIAGLLWKEEALAVLEEHGLAVGWRSKPAKAIHQRLAGELSFSDLSDEVRQALKSRVAWLRQPVSNMRHMAIEQQSRPLAPPPCAAGGDSIMLNAPITPTGCR</sequence>
<dbReference type="EMBL" id="JACHOU010000026">
    <property type="protein sequence ID" value="MBB6357537.1"/>
    <property type="molecule type" value="Genomic_DNA"/>
</dbReference>
<organism evidence="1 2">
    <name type="scientific">Aminobacter aganoensis</name>
    <dbReference type="NCBI Taxonomy" id="83264"/>
    <lineage>
        <taxon>Bacteria</taxon>
        <taxon>Pseudomonadati</taxon>
        <taxon>Pseudomonadota</taxon>
        <taxon>Alphaproteobacteria</taxon>
        <taxon>Hyphomicrobiales</taxon>
        <taxon>Phyllobacteriaceae</taxon>
        <taxon>Aminobacter</taxon>
    </lineage>
</organism>
<comment type="caution">
    <text evidence="1">The sequence shown here is derived from an EMBL/GenBank/DDBJ whole genome shotgun (WGS) entry which is preliminary data.</text>
</comment>
<keyword evidence="2" id="KW-1185">Reference proteome</keyword>
<dbReference type="NCBIfam" id="NF033832">
    <property type="entry name" value="sce7726_fam"/>
    <property type="match status" value="1"/>
</dbReference>
<evidence type="ECO:0000313" key="2">
    <source>
        <dbReference type="Proteomes" id="UP000536262"/>
    </source>
</evidence>
<reference evidence="1 2" key="1">
    <citation type="submission" date="2020-08" db="EMBL/GenBank/DDBJ databases">
        <title>Genomic Encyclopedia of Type Strains, Phase IV (KMG-IV): sequencing the most valuable type-strain genomes for metagenomic binning, comparative biology and taxonomic classification.</title>
        <authorList>
            <person name="Goeker M."/>
        </authorList>
    </citation>
    <scope>NUCLEOTIDE SEQUENCE [LARGE SCALE GENOMIC DNA]</scope>
    <source>
        <strain evidence="1 2">DSM 7051</strain>
    </source>
</reference>